<dbReference type="Gene3D" id="3.40.605.10">
    <property type="entry name" value="Aldehyde Dehydrogenase, Chain A, domain 1"/>
    <property type="match status" value="1"/>
</dbReference>
<dbReference type="FunFam" id="3.40.309.10:FF:000012">
    <property type="entry name" value="Betaine aldehyde dehydrogenase"/>
    <property type="match status" value="1"/>
</dbReference>
<evidence type="ECO:0000259" key="3">
    <source>
        <dbReference type="Pfam" id="PF00171"/>
    </source>
</evidence>
<reference evidence="4 5" key="1">
    <citation type="submission" date="2018-05" db="EMBL/GenBank/DDBJ databases">
        <title>Genomic Encyclopedia of Type Strains, Phase IV (KMG-IV): sequencing the most valuable type-strain genomes for metagenomic binning, comparative biology and taxonomic classification.</title>
        <authorList>
            <person name="Goeker M."/>
        </authorList>
    </citation>
    <scope>NUCLEOTIDE SEQUENCE [LARGE SCALE GENOMIC DNA]</scope>
    <source>
        <strain evidence="4 5">DSM 23606</strain>
    </source>
</reference>
<dbReference type="Proteomes" id="UP000246569">
    <property type="component" value="Unassembled WGS sequence"/>
</dbReference>
<proteinExistence type="inferred from homology"/>
<dbReference type="InterPro" id="IPR016160">
    <property type="entry name" value="Ald_DH_CS_CYS"/>
</dbReference>
<evidence type="ECO:0000256" key="2">
    <source>
        <dbReference type="ARBA" id="ARBA00023002"/>
    </source>
</evidence>
<dbReference type="InterPro" id="IPR015590">
    <property type="entry name" value="Aldehyde_DH_dom"/>
</dbReference>
<evidence type="ECO:0000313" key="5">
    <source>
        <dbReference type="Proteomes" id="UP000246569"/>
    </source>
</evidence>
<evidence type="ECO:0000313" key="4">
    <source>
        <dbReference type="EMBL" id="PWV58739.1"/>
    </source>
</evidence>
<keyword evidence="5" id="KW-1185">Reference proteome</keyword>
<name>A0A317MQJ5_9GAMM</name>
<dbReference type="InterPro" id="IPR016161">
    <property type="entry name" value="Ald_DH/histidinol_DH"/>
</dbReference>
<dbReference type="SUPFAM" id="SSF53720">
    <property type="entry name" value="ALDH-like"/>
    <property type="match status" value="1"/>
</dbReference>
<dbReference type="EMBL" id="QGTJ01000014">
    <property type="protein sequence ID" value="PWV58739.1"/>
    <property type="molecule type" value="Genomic_DNA"/>
</dbReference>
<dbReference type="Gene3D" id="3.40.309.10">
    <property type="entry name" value="Aldehyde Dehydrogenase, Chain A, domain 2"/>
    <property type="match status" value="1"/>
</dbReference>
<dbReference type="AlphaFoldDB" id="A0A317MQJ5"/>
<gene>
    <name evidence="4" type="ORF">C7443_11465</name>
</gene>
<dbReference type="InterPro" id="IPR016162">
    <property type="entry name" value="Ald_DH_N"/>
</dbReference>
<evidence type="ECO:0000256" key="1">
    <source>
        <dbReference type="ARBA" id="ARBA00009986"/>
    </source>
</evidence>
<dbReference type="Pfam" id="PF00171">
    <property type="entry name" value="Aldedh"/>
    <property type="match status" value="1"/>
</dbReference>
<dbReference type="PROSITE" id="PS00070">
    <property type="entry name" value="ALDEHYDE_DEHYDR_CYS"/>
    <property type="match status" value="1"/>
</dbReference>
<dbReference type="InterPro" id="IPR016163">
    <property type="entry name" value="Ald_DH_C"/>
</dbReference>
<accession>A0A317MQJ5</accession>
<dbReference type="GO" id="GO:0004030">
    <property type="term" value="F:aldehyde dehydrogenase [NAD(P)+] activity"/>
    <property type="evidence" value="ECO:0007669"/>
    <property type="project" value="UniProtKB-ARBA"/>
</dbReference>
<dbReference type="RefSeq" id="WP_425467112.1">
    <property type="nucleotide sequence ID" value="NZ_QGTJ01000014.1"/>
</dbReference>
<sequence>MEMPRTQAEWSAFAATLQPRTQLLIGGEWQEAASGRRFDCVNPASGQVFAQVAEGDAADVDRAVAAARAAFEDRRWAGKPPAQRKRILRRWAELIEANAAELALLETLNVGKPINDATRIDVPATARCITWYAEAIDKVYDEVAPTADNTLALIRREPVGVVAIVVPWNFPLIMAAWKLGPALAAGNSVVLKPAEQSPLSALKLAELALEAGLPPGVLNVVTGFGPTAGQALGLHMDVDCLGFTGSTEVGKLFLQFAGRSNMKQVWLECGGKTPHVILADCPDPDAAATAAAWGIFFNQGEMCTAGSRLIVDRSLKERVVAKIVEVGRTLMPGDPLDPATRLGALVSEEQWRRVLGYIDAGRDAGAQVVLGGQAARRDSGGFFVEPTVFDGVDNRMRIAQEEIFGPVLSVIEVDGAEAALQVANDTIYGLAAAVWTSDLNTAHRMAARLRAGLVWVNCFDADDITTPFGGYKQSGIGRDKSLHAFDKYTELKTVWMRLGD</sequence>
<organism evidence="4 5">
    <name type="scientific">Plasticicumulans acidivorans</name>
    <dbReference type="NCBI Taxonomy" id="886464"/>
    <lineage>
        <taxon>Bacteria</taxon>
        <taxon>Pseudomonadati</taxon>
        <taxon>Pseudomonadota</taxon>
        <taxon>Gammaproteobacteria</taxon>
        <taxon>Candidatus Competibacteraceae</taxon>
        <taxon>Plasticicumulans</taxon>
    </lineage>
</organism>
<feature type="domain" description="Aldehyde dehydrogenase" evidence="3">
    <location>
        <begin position="29"/>
        <end position="494"/>
    </location>
</feature>
<dbReference type="FunFam" id="3.40.605.10:FF:000001">
    <property type="entry name" value="Aldehyde dehydrogenase 1"/>
    <property type="match status" value="1"/>
</dbReference>
<protein>
    <submittedName>
        <fullName evidence="4">Gamma-glutamyl-gamma-aminobutyraldehyde dehydrogenase</fullName>
    </submittedName>
</protein>
<comment type="caution">
    <text evidence="4">The sequence shown here is derived from an EMBL/GenBank/DDBJ whole genome shotgun (WGS) entry which is preliminary data.</text>
</comment>
<keyword evidence="2" id="KW-0560">Oxidoreductase</keyword>
<dbReference type="PANTHER" id="PTHR11699">
    <property type="entry name" value="ALDEHYDE DEHYDROGENASE-RELATED"/>
    <property type="match status" value="1"/>
</dbReference>
<comment type="similarity">
    <text evidence="1">Belongs to the aldehyde dehydrogenase family.</text>
</comment>
<dbReference type="CDD" id="cd07112">
    <property type="entry name" value="ALDH_GABALDH-PuuC"/>
    <property type="match status" value="1"/>
</dbReference>